<dbReference type="GO" id="GO:0042761">
    <property type="term" value="P:very long-chain fatty acid biosynthetic process"/>
    <property type="evidence" value="ECO:0007669"/>
    <property type="project" value="TreeGrafter"/>
</dbReference>
<dbReference type="AlphaFoldDB" id="A0A1B6JTR7"/>
<dbReference type="GO" id="GO:0019367">
    <property type="term" value="P:fatty acid elongation, saturated fatty acid"/>
    <property type="evidence" value="ECO:0007669"/>
    <property type="project" value="TreeGrafter"/>
</dbReference>
<keyword evidence="2 10" id="KW-0444">Lipid biosynthesis</keyword>
<feature type="transmembrane region" description="Helical" evidence="10">
    <location>
        <begin position="79"/>
        <end position="101"/>
    </location>
</feature>
<dbReference type="GO" id="GO:0009922">
    <property type="term" value="F:fatty acid elongase activity"/>
    <property type="evidence" value="ECO:0007669"/>
    <property type="project" value="UniProtKB-EC"/>
</dbReference>
<dbReference type="GO" id="GO:0034625">
    <property type="term" value="P:fatty acid elongation, monounsaturated fatty acid"/>
    <property type="evidence" value="ECO:0007669"/>
    <property type="project" value="TreeGrafter"/>
</dbReference>
<evidence type="ECO:0000256" key="8">
    <source>
        <dbReference type="ARBA" id="ARBA00023136"/>
    </source>
</evidence>
<keyword evidence="8 10" id="KW-0472">Membrane</keyword>
<evidence type="ECO:0000256" key="2">
    <source>
        <dbReference type="ARBA" id="ARBA00022516"/>
    </source>
</evidence>
<dbReference type="GO" id="GO:0030148">
    <property type="term" value="P:sphingolipid biosynthetic process"/>
    <property type="evidence" value="ECO:0007669"/>
    <property type="project" value="TreeGrafter"/>
</dbReference>
<evidence type="ECO:0000256" key="9">
    <source>
        <dbReference type="ARBA" id="ARBA00023160"/>
    </source>
</evidence>
<feature type="transmembrane region" description="Helical" evidence="10">
    <location>
        <begin position="244"/>
        <end position="268"/>
    </location>
</feature>
<evidence type="ECO:0000313" key="11">
    <source>
        <dbReference type="EMBL" id="JAT02587.1"/>
    </source>
</evidence>
<keyword evidence="4 10" id="KW-0812">Transmembrane</keyword>
<dbReference type="PANTHER" id="PTHR11157:SF21">
    <property type="entry name" value="ELONGATION OF VERY LONG CHAIN FATTY ACIDS PROTEIN"/>
    <property type="match status" value="1"/>
</dbReference>
<evidence type="ECO:0000256" key="7">
    <source>
        <dbReference type="ARBA" id="ARBA00023098"/>
    </source>
</evidence>
<comment type="subcellular location">
    <subcellularLocation>
        <location evidence="1">Membrane</location>
        <topology evidence="1">Multi-pass membrane protein</topology>
    </subcellularLocation>
</comment>
<comment type="catalytic activity">
    <reaction evidence="10">
        <text>a very-long-chain acyl-CoA + malonyl-CoA + H(+) = a very-long-chain 3-oxoacyl-CoA + CO2 + CoA</text>
        <dbReference type="Rhea" id="RHEA:32727"/>
        <dbReference type="ChEBI" id="CHEBI:15378"/>
        <dbReference type="ChEBI" id="CHEBI:16526"/>
        <dbReference type="ChEBI" id="CHEBI:57287"/>
        <dbReference type="ChEBI" id="CHEBI:57384"/>
        <dbReference type="ChEBI" id="CHEBI:90725"/>
        <dbReference type="ChEBI" id="CHEBI:90736"/>
        <dbReference type="EC" id="2.3.1.199"/>
    </reaction>
</comment>
<keyword evidence="6 10" id="KW-1133">Transmembrane helix</keyword>
<reference evidence="11" key="1">
    <citation type="submission" date="2015-11" db="EMBL/GenBank/DDBJ databases">
        <title>De novo transcriptome assembly of four potential Pierce s Disease insect vectors from Arizona vineyards.</title>
        <authorList>
            <person name="Tassone E.E."/>
        </authorList>
    </citation>
    <scope>NUCLEOTIDE SEQUENCE</scope>
</reference>
<feature type="transmembrane region" description="Helical" evidence="10">
    <location>
        <begin position="159"/>
        <end position="176"/>
    </location>
</feature>
<dbReference type="GO" id="GO:0005789">
    <property type="term" value="C:endoplasmic reticulum membrane"/>
    <property type="evidence" value="ECO:0007669"/>
    <property type="project" value="TreeGrafter"/>
</dbReference>
<dbReference type="Pfam" id="PF01151">
    <property type="entry name" value="ELO"/>
    <property type="match status" value="1"/>
</dbReference>
<keyword evidence="3 10" id="KW-0808">Transferase</keyword>
<sequence>TTDLNTWANLYRLKMATALAEYYNYIFFEQMDPRVKGWFLMDSPIPIILLVTSYVAFVKRVGPWWMRGRSAYNVEKVMLLYNMVQMTINAYFVVVALYYVWIPGHYSWVCQRPIYGPNPTEDKVVHYFYVFMCSRLLDLLDTVFMVLKKNKHQVSFLHLYHHVMMAVATWLCVKYMPGGHVAFFGTINAFVHVVMYFYYFLTSYDVSYKKSIWWKRHITEIQLIQFIVLVAQQGYAIISPSCDYPKYLLIFFLIQAVLMIYLFSDFYLKAYVMKNKAKKT</sequence>
<keyword evidence="7 10" id="KW-0443">Lipid metabolism</keyword>
<evidence type="ECO:0000256" key="5">
    <source>
        <dbReference type="ARBA" id="ARBA00022832"/>
    </source>
</evidence>
<keyword evidence="9 10" id="KW-0275">Fatty acid biosynthesis</keyword>
<comment type="similarity">
    <text evidence="10">Belongs to the ELO family.</text>
</comment>
<accession>A0A1B6JTR7</accession>
<evidence type="ECO:0000256" key="3">
    <source>
        <dbReference type="ARBA" id="ARBA00022679"/>
    </source>
</evidence>
<dbReference type="GO" id="GO:0034626">
    <property type="term" value="P:fatty acid elongation, polyunsaturated fatty acid"/>
    <property type="evidence" value="ECO:0007669"/>
    <property type="project" value="TreeGrafter"/>
</dbReference>
<feature type="transmembrane region" description="Helical" evidence="10">
    <location>
        <begin position="182"/>
        <end position="201"/>
    </location>
</feature>
<keyword evidence="5 10" id="KW-0276">Fatty acid metabolism</keyword>
<evidence type="ECO:0000256" key="6">
    <source>
        <dbReference type="ARBA" id="ARBA00022989"/>
    </source>
</evidence>
<name>A0A1B6JTR7_9HEMI</name>
<feature type="transmembrane region" description="Helical" evidence="10">
    <location>
        <begin position="38"/>
        <end position="58"/>
    </location>
</feature>
<dbReference type="EC" id="2.3.1.199" evidence="10"/>
<feature type="transmembrane region" description="Helical" evidence="10">
    <location>
        <begin position="221"/>
        <end position="238"/>
    </location>
</feature>
<feature type="transmembrane region" description="Helical" evidence="10">
    <location>
        <begin position="127"/>
        <end position="147"/>
    </location>
</feature>
<protein>
    <recommendedName>
        <fullName evidence="10">Elongation of very long chain fatty acids protein</fullName>
        <ecNumber evidence="10">2.3.1.199</ecNumber>
    </recommendedName>
    <alternativeName>
        <fullName evidence="10">Very-long-chain 3-oxoacyl-CoA synthase</fullName>
    </alternativeName>
</protein>
<evidence type="ECO:0000256" key="1">
    <source>
        <dbReference type="ARBA" id="ARBA00004141"/>
    </source>
</evidence>
<gene>
    <name evidence="11" type="ORF">g.22779</name>
</gene>
<proteinExistence type="inferred from homology"/>
<dbReference type="PANTHER" id="PTHR11157">
    <property type="entry name" value="FATTY ACID ACYL TRANSFERASE-RELATED"/>
    <property type="match status" value="1"/>
</dbReference>
<organism evidence="11">
    <name type="scientific">Homalodisca liturata</name>
    <dbReference type="NCBI Taxonomy" id="320908"/>
    <lineage>
        <taxon>Eukaryota</taxon>
        <taxon>Metazoa</taxon>
        <taxon>Ecdysozoa</taxon>
        <taxon>Arthropoda</taxon>
        <taxon>Hexapoda</taxon>
        <taxon>Insecta</taxon>
        <taxon>Pterygota</taxon>
        <taxon>Neoptera</taxon>
        <taxon>Paraneoptera</taxon>
        <taxon>Hemiptera</taxon>
        <taxon>Auchenorrhyncha</taxon>
        <taxon>Membracoidea</taxon>
        <taxon>Cicadellidae</taxon>
        <taxon>Cicadellinae</taxon>
        <taxon>Proconiini</taxon>
        <taxon>Homalodisca</taxon>
    </lineage>
</organism>
<evidence type="ECO:0000256" key="4">
    <source>
        <dbReference type="ARBA" id="ARBA00022692"/>
    </source>
</evidence>
<dbReference type="InterPro" id="IPR002076">
    <property type="entry name" value="ELO_fam"/>
</dbReference>
<dbReference type="EMBL" id="GECU01005120">
    <property type="protein sequence ID" value="JAT02587.1"/>
    <property type="molecule type" value="Transcribed_RNA"/>
</dbReference>
<feature type="non-terminal residue" evidence="11">
    <location>
        <position position="1"/>
    </location>
</feature>
<evidence type="ECO:0000256" key="10">
    <source>
        <dbReference type="RuleBase" id="RU361115"/>
    </source>
</evidence>